<keyword evidence="8" id="KW-1133">Transmembrane helix</keyword>
<evidence type="ECO:0000256" key="6">
    <source>
        <dbReference type="ARBA" id="ARBA00022777"/>
    </source>
</evidence>
<dbReference type="Proteomes" id="UP001595528">
    <property type="component" value="Unassembled WGS sequence"/>
</dbReference>
<dbReference type="InterPro" id="IPR036890">
    <property type="entry name" value="HATPase_C_sf"/>
</dbReference>
<evidence type="ECO:0000256" key="7">
    <source>
        <dbReference type="ARBA" id="ARBA00023012"/>
    </source>
</evidence>
<comment type="subcellular location">
    <subcellularLocation>
        <location evidence="2">Membrane</location>
    </subcellularLocation>
</comment>
<dbReference type="PROSITE" id="PS50109">
    <property type="entry name" value="HIS_KIN"/>
    <property type="match status" value="1"/>
</dbReference>
<evidence type="ECO:0000256" key="2">
    <source>
        <dbReference type="ARBA" id="ARBA00004370"/>
    </source>
</evidence>
<dbReference type="SMART" id="SM00388">
    <property type="entry name" value="HisKA"/>
    <property type="match status" value="1"/>
</dbReference>
<comment type="catalytic activity">
    <reaction evidence="1">
        <text>ATP + protein L-histidine = ADP + protein N-phospho-L-histidine.</text>
        <dbReference type="EC" id="2.7.13.3"/>
    </reaction>
</comment>
<keyword evidence="6 11" id="KW-0418">Kinase</keyword>
<dbReference type="InterPro" id="IPR036097">
    <property type="entry name" value="HisK_dim/P_sf"/>
</dbReference>
<sequence>MADTAAQGAGVPAHGFIARLRARLARSANARMLARILPLTAVCYIAVVALQEHLQYREAHDGLMQRLDRISASQSILLSEAIGQDDSSAVRLLVAMIVADPDIVGIAVTGADGAVLDAFGSGYDGNGPLVRRHSINRVTATGFRTVGELRLAASDGRILTESRRDFYNHALTAVILLAIVLALVQLAHRQVVGRPLERLLAAIRDAETGGSHRPVPVTGRDEIARVIQAYNVMRRRQEEVEAELRIARDAAEDSSNAKSHFLANMSHELRTPLNSIIGYSEAMKEGVLGPIENPRYRDYLEHIHASGSLLNRLISDILDISRVEAGTVVARPSAIDIADLFRRCRMFMAPQMDEAGLSLDLQLEAGLPQVRCDSDHLLQVLLNLLSNAAKFSPQDGTVTLRAGRSEEGLIALSVSDTGIGIAPEEQERVMEPFYQVAQAATRAHKGTGLGLAITRALVAINGGSLHMDSHPGLGTTVTVTLPAAGPA</sequence>
<keyword evidence="4" id="KW-0597">Phosphoprotein</keyword>
<dbReference type="SUPFAM" id="SSF55874">
    <property type="entry name" value="ATPase domain of HSP90 chaperone/DNA topoisomerase II/histidine kinase"/>
    <property type="match status" value="1"/>
</dbReference>
<evidence type="ECO:0000256" key="3">
    <source>
        <dbReference type="ARBA" id="ARBA00012438"/>
    </source>
</evidence>
<dbReference type="Gene3D" id="6.10.340.10">
    <property type="match status" value="1"/>
</dbReference>
<dbReference type="GO" id="GO:0016301">
    <property type="term" value="F:kinase activity"/>
    <property type="evidence" value="ECO:0007669"/>
    <property type="project" value="UniProtKB-KW"/>
</dbReference>
<keyword evidence="7" id="KW-0902">Two-component regulatory system</keyword>
<dbReference type="SMART" id="SM00304">
    <property type="entry name" value="HAMP"/>
    <property type="match status" value="1"/>
</dbReference>
<proteinExistence type="predicted"/>
<evidence type="ECO:0000256" key="1">
    <source>
        <dbReference type="ARBA" id="ARBA00000085"/>
    </source>
</evidence>
<dbReference type="EC" id="2.7.13.3" evidence="3"/>
<keyword evidence="5" id="KW-0808">Transferase</keyword>
<evidence type="ECO:0000313" key="11">
    <source>
        <dbReference type="EMBL" id="MFC3228871.1"/>
    </source>
</evidence>
<dbReference type="PRINTS" id="PR00344">
    <property type="entry name" value="BCTRLSENSOR"/>
</dbReference>
<comment type="caution">
    <text evidence="11">The sequence shown here is derived from an EMBL/GenBank/DDBJ whole genome shotgun (WGS) entry which is preliminary data.</text>
</comment>
<keyword evidence="12" id="KW-1185">Reference proteome</keyword>
<evidence type="ECO:0000313" key="12">
    <source>
        <dbReference type="Proteomes" id="UP001595528"/>
    </source>
</evidence>
<dbReference type="InterPro" id="IPR003594">
    <property type="entry name" value="HATPase_dom"/>
</dbReference>
<evidence type="ECO:0000259" key="10">
    <source>
        <dbReference type="PROSITE" id="PS50885"/>
    </source>
</evidence>
<dbReference type="InterPro" id="IPR003660">
    <property type="entry name" value="HAMP_dom"/>
</dbReference>
<dbReference type="CDD" id="cd06225">
    <property type="entry name" value="HAMP"/>
    <property type="match status" value="1"/>
</dbReference>
<feature type="domain" description="Histidine kinase" evidence="9">
    <location>
        <begin position="264"/>
        <end position="485"/>
    </location>
</feature>
<dbReference type="SUPFAM" id="SSF158472">
    <property type="entry name" value="HAMP domain-like"/>
    <property type="match status" value="1"/>
</dbReference>
<dbReference type="Gene3D" id="1.10.287.130">
    <property type="match status" value="1"/>
</dbReference>
<dbReference type="RefSeq" id="WP_379902389.1">
    <property type="nucleotide sequence ID" value="NZ_JBHRTR010000028.1"/>
</dbReference>
<dbReference type="Pfam" id="PF00672">
    <property type="entry name" value="HAMP"/>
    <property type="match status" value="1"/>
</dbReference>
<name>A0ABV7L2I2_9PROT</name>
<protein>
    <recommendedName>
        <fullName evidence="3">histidine kinase</fullName>
        <ecNumber evidence="3">2.7.13.3</ecNumber>
    </recommendedName>
</protein>
<dbReference type="InterPro" id="IPR050736">
    <property type="entry name" value="Sensor_HK_Regulatory"/>
</dbReference>
<evidence type="ECO:0000256" key="8">
    <source>
        <dbReference type="SAM" id="Phobius"/>
    </source>
</evidence>
<gene>
    <name evidence="11" type="ORF">ACFOGJ_16620</name>
</gene>
<dbReference type="InterPro" id="IPR003661">
    <property type="entry name" value="HisK_dim/P_dom"/>
</dbReference>
<feature type="domain" description="HAMP" evidence="10">
    <location>
        <begin position="190"/>
        <end position="242"/>
    </location>
</feature>
<keyword evidence="8" id="KW-0812">Transmembrane</keyword>
<reference evidence="12" key="1">
    <citation type="journal article" date="2019" name="Int. J. Syst. Evol. Microbiol.">
        <title>The Global Catalogue of Microorganisms (GCM) 10K type strain sequencing project: providing services to taxonomists for standard genome sequencing and annotation.</title>
        <authorList>
            <consortium name="The Broad Institute Genomics Platform"/>
            <consortium name="The Broad Institute Genome Sequencing Center for Infectious Disease"/>
            <person name="Wu L."/>
            <person name="Ma J."/>
        </authorList>
    </citation>
    <scope>NUCLEOTIDE SEQUENCE [LARGE SCALE GENOMIC DNA]</scope>
    <source>
        <strain evidence="12">KCTC 42964</strain>
    </source>
</reference>
<dbReference type="PANTHER" id="PTHR43711:SF26">
    <property type="entry name" value="SENSOR HISTIDINE KINASE RCSC"/>
    <property type="match status" value="1"/>
</dbReference>
<dbReference type="InterPro" id="IPR005467">
    <property type="entry name" value="His_kinase_dom"/>
</dbReference>
<accession>A0ABV7L2I2</accession>
<dbReference type="Pfam" id="PF02518">
    <property type="entry name" value="HATPase_c"/>
    <property type="match status" value="1"/>
</dbReference>
<dbReference type="PROSITE" id="PS50885">
    <property type="entry name" value="HAMP"/>
    <property type="match status" value="1"/>
</dbReference>
<dbReference type="Gene3D" id="3.30.565.10">
    <property type="entry name" value="Histidine kinase-like ATPase, C-terminal domain"/>
    <property type="match status" value="1"/>
</dbReference>
<organism evidence="11 12">
    <name type="scientific">Marinibaculum pumilum</name>
    <dbReference type="NCBI Taxonomy" id="1766165"/>
    <lineage>
        <taxon>Bacteria</taxon>
        <taxon>Pseudomonadati</taxon>
        <taxon>Pseudomonadota</taxon>
        <taxon>Alphaproteobacteria</taxon>
        <taxon>Rhodospirillales</taxon>
        <taxon>Rhodospirillaceae</taxon>
        <taxon>Marinibaculum</taxon>
    </lineage>
</organism>
<dbReference type="EMBL" id="JBHRTR010000028">
    <property type="protein sequence ID" value="MFC3228871.1"/>
    <property type="molecule type" value="Genomic_DNA"/>
</dbReference>
<keyword evidence="8" id="KW-0472">Membrane</keyword>
<dbReference type="SUPFAM" id="SSF47384">
    <property type="entry name" value="Homodimeric domain of signal transducing histidine kinase"/>
    <property type="match status" value="1"/>
</dbReference>
<evidence type="ECO:0000259" key="9">
    <source>
        <dbReference type="PROSITE" id="PS50109"/>
    </source>
</evidence>
<feature type="transmembrane region" description="Helical" evidence="8">
    <location>
        <begin position="166"/>
        <end position="187"/>
    </location>
</feature>
<evidence type="ECO:0000256" key="4">
    <source>
        <dbReference type="ARBA" id="ARBA00022553"/>
    </source>
</evidence>
<dbReference type="PANTHER" id="PTHR43711">
    <property type="entry name" value="TWO-COMPONENT HISTIDINE KINASE"/>
    <property type="match status" value="1"/>
</dbReference>
<dbReference type="Pfam" id="PF00512">
    <property type="entry name" value="HisKA"/>
    <property type="match status" value="1"/>
</dbReference>
<dbReference type="SMART" id="SM00387">
    <property type="entry name" value="HATPase_c"/>
    <property type="match status" value="1"/>
</dbReference>
<dbReference type="CDD" id="cd00082">
    <property type="entry name" value="HisKA"/>
    <property type="match status" value="1"/>
</dbReference>
<dbReference type="InterPro" id="IPR004358">
    <property type="entry name" value="Sig_transdc_His_kin-like_C"/>
</dbReference>
<evidence type="ECO:0000256" key="5">
    <source>
        <dbReference type="ARBA" id="ARBA00022679"/>
    </source>
</evidence>